<keyword evidence="4" id="KW-0969">Cilium</keyword>
<sequence>MPSAAALIAAVPAAAGAGAPAPGGADFGSAEAFAAALAGVREGVVKDAPARTQGETASRVSSVRLVGRLDLAGLGEAEGQDVSAAAAALPRPEGAIVQAEASDDLLSTVVDETAEIAEPETPDVAGSLPPVPQGQVAPPVAPASLSVEPSAGTGDEAAATPPASPFAPAAASDAADPQAARMDVSAPLTRAAPVDQKQDAATDAAATPTEGAAAVPAQGSDAPPPSRTEKPAAAVERPVPAKAEATAPAAPASAAPTPSNSAAVGIDAALTAATPETVPVVREATGPQPAKTVASADPLPAAPAAPTPERSAPGAAVTPKTAAADVRSVEAPAAADAGAVQISAVIQKPVVSPAALARPLVEGPAPAVLEASPAATAETDDAATPDAGAEPASPSQDAPIRPSAAAAPLAASIRPEPQPLRPLRHEAPAPSTSEPGDAAQAAPSTAAAGPDVKSQAPALADAPSGAIPPPVPADPAAADPTVDAVPAETTPDAARADNPVAQARDPLASALSRATIETTAHLAAQIARKLEGRSTRFDMVLTPEDLGRVDVTVEIDADGQLAARLAFDNPAAAADLRGRADELRRQLQDAGFQLSQDSLDFSQRDPSSGGGAFDRQQQRNALFAGGSRLAAQADLAAAPIPGAWTNHSLTPERVDVRV</sequence>
<evidence type="ECO:0000256" key="1">
    <source>
        <dbReference type="SAM" id="MobiDB-lite"/>
    </source>
</evidence>
<feature type="compositionally biased region" description="Low complexity" evidence="1">
    <location>
        <begin position="474"/>
        <end position="483"/>
    </location>
</feature>
<feature type="compositionally biased region" description="Low complexity" evidence="1">
    <location>
        <begin position="384"/>
        <end position="415"/>
    </location>
</feature>
<dbReference type="Proteomes" id="UP001055429">
    <property type="component" value="Chromosome"/>
</dbReference>
<dbReference type="CDD" id="cd17470">
    <property type="entry name" value="T3SS_Flik_C"/>
    <property type="match status" value="1"/>
</dbReference>
<gene>
    <name evidence="4" type="ORF">M8231_03795</name>
</gene>
<feature type="region of interest" description="Disordered" evidence="1">
    <location>
        <begin position="283"/>
        <end position="321"/>
    </location>
</feature>
<evidence type="ECO:0000256" key="2">
    <source>
        <dbReference type="SAM" id="SignalP"/>
    </source>
</evidence>
<feature type="region of interest" description="Disordered" evidence="1">
    <location>
        <begin position="375"/>
        <end position="483"/>
    </location>
</feature>
<organism evidence="4 5">
    <name type="scientific">Brevundimonas albigilva</name>
    <dbReference type="NCBI Taxonomy" id="1312364"/>
    <lineage>
        <taxon>Bacteria</taxon>
        <taxon>Pseudomonadati</taxon>
        <taxon>Pseudomonadota</taxon>
        <taxon>Alphaproteobacteria</taxon>
        <taxon>Caulobacterales</taxon>
        <taxon>Caulobacteraceae</taxon>
        <taxon>Brevundimonas</taxon>
    </lineage>
</organism>
<dbReference type="InterPro" id="IPR038610">
    <property type="entry name" value="FliK-like_C_sf"/>
</dbReference>
<feature type="signal peptide" evidence="2">
    <location>
        <begin position="1"/>
        <end position="17"/>
    </location>
</feature>
<dbReference type="InterPro" id="IPR021136">
    <property type="entry name" value="Flagellar_hook_control-like_C"/>
</dbReference>
<accession>A0ABY4SQL0</accession>
<feature type="region of interest" description="Disordered" evidence="1">
    <location>
        <begin position="119"/>
        <end position="261"/>
    </location>
</feature>
<keyword evidence="2" id="KW-0732">Signal</keyword>
<feature type="compositionally biased region" description="Low complexity" evidence="1">
    <location>
        <begin position="157"/>
        <end position="180"/>
    </location>
</feature>
<dbReference type="Gene3D" id="3.30.750.140">
    <property type="match status" value="1"/>
</dbReference>
<keyword evidence="4" id="KW-0966">Cell projection</keyword>
<proteinExistence type="predicted"/>
<feature type="domain" description="Flagellar hook-length control protein-like C-terminal" evidence="3">
    <location>
        <begin position="526"/>
        <end position="608"/>
    </location>
</feature>
<feature type="chain" id="PRO_5046918792" evidence="2">
    <location>
        <begin position="18"/>
        <end position="658"/>
    </location>
</feature>
<dbReference type="EMBL" id="CP097649">
    <property type="protein sequence ID" value="URI16116.1"/>
    <property type="molecule type" value="Genomic_DNA"/>
</dbReference>
<keyword evidence="5" id="KW-1185">Reference proteome</keyword>
<feature type="compositionally biased region" description="Low complexity" evidence="1">
    <location>
        <begin position="438"/>
        <end position="448"/>
    </location>
</feature>
<feature type="compositionally biased region" description="Low complexity" evidence="1">
    <location>
        <begin position="199"/>
        <end position="217"/>
    </location>
</feature>
<reference evidence="4" key="1">
    <citation type="submission" date="2022-05" db="EMBL/GenBank/DDBJ databases">
        <title>Brevundimonas albigilva TT17 genome sequence.</title>
        <authorList>
            <person name="Lee K."/>
            <person name="Son H."/>
        </authorList>
    </citation>
    <scope>NUCLEOTIDE SEQUENCE</scope>
    <source>
        <strain evidence="4">TT17</strain>
    </source>
</reference>
<protein>
    <submittedName>
        <fullName evidence="4">Flagellar hook-length control protein FliK</fullName>
    </submittedName>
</protein>
<keyword evidence="4" id="KW-0282">Flagellum</keyword>
<evidence type="ECO:0000313" key="5">
    <source>
        <dbReference type="Proteomes" id="UP001055429"/>
    </source>
</evidence>
<feature type="compositionally biased region" description="Low complexity" evidence="1">
    <location>
        <begin position="238"/>
        <end position="261"/>
    </location>
</feature>
<dbReference type="Pfam" id="PF02120">
    <property type="entry name" value="Flg_hook"/>
    <property type="match status" value="1"/>
</dbReference>
<dbReference type="RefSeq" id="WP_249751082.1">
    <property type="nucleotide sequence ID" value="NZ_CP097298.1"/>
</dbReference>
<evidence type="ECO:0000313" key="4">
    <source>
        <dbReference type="EMBL" id="URI16116.1"/>
    </source>
</evidence>
<evidence type="ECO:0000259" key="3">
    <source>
        <dbReference type="Pfam" id="PF02120"/>
    </source>
</evidence>
<name>A0ABY4SQL0_9CAUL</name>